<evidence type="ECO:0000313" key="3">
    <source>
        <dbReference type="Proteomes" id="UP000249396"/>
    </source>
</evidence>
<dbReference type="InterPro" id="IPR002931">
    <property type="entry name" value="Transglutaminase-like"/>
</dbReference>
<dbReference type="Pfam" id="PF08379">
    <property type="entry name" value="Bact_transglu_N"/>
    <property type="match status" value="1"/>
</dbReference>
<gene>
    <name evidence="2" type="ORF">DM484_01825</name>
</gene>
<dbReference type="PANTHER" id="PTHR33490">
    <property type="entry name" value="BLR5614 PROTEIN-RELATED"/>
    <property type="match status" value="1"/>
</dbReference>
<dbReference type="InterPro" id="IPR038765">
    <property type="entry name" value="Papain-like_cys_pep_sf"/>
</dbReference>
<dbReference type="AlphaFoldDB" id="A0A2W4TCT1"/>
<feature type="domain" description="Transglutaminase-like" evidence="1">
    <location>
        <begin position="174"/>
        <end position="239"/>
    </location>
</feature>
<keyword evidence="2" id="KW-0378">Hydrolase</keyword>
<name>A0A2W4TCT1_9GAMM</name>
<dbReference type="GO" id="GO:0006508">
    <property type="term" value="P:proteolysis"/>
    <property type="evidence" value="ECO:0007669"/>
    <property type="project" value="UniProtKB-KW"/>
</dbReference>
<proteinExistence type="predicted"/>
<evidence type="ECO:0000259" key="1">
    <source>
        <dbReference type="SMART" id="SM00460"/>
    </source>
</evidence>
<keyword evidence="2" id="KW-0645">Protease</keyword>
<dbReference type="PANTHER" id="PTHR33490:SF1">
    <property type="entry name" value="SLL1233 PROTEIN"/>
    <property type="match status" value="1"/>
</dbReference>
<dbReference type="Proteomes" id="UP000249396">
    <property type="component" value="Unassembled WGS sequence"/>
</dbReference>
<accession>A0A2W4TCT1</accession>
<dbReference type="EMBL" id="QJPH01000135">
    <property type="protein sequence ID" value="PZN85060.1"/>
    <property type="molecule type" value="Genomic_DNA"/>
</dbReference>
<dbReference type="GO" id="GO:0008233">
    <property type="term" value="F:peptidase activity"/>
    <property type="evidence" value="ECO:0007669"/>
    <property type="project" value="UniProtKB-KW"/>
</dbReference>
<sequence length="287" mass="32025">MRRLQINHVTTYDFTETVTLLPHTLLLRPREGKDIRIESAKLSIAPAHHLQWLRDVYDNAVALATFTEPARRLSIESRLTLQHYDDQPLDFLVADYAVRYPFQYDPGERVDLGPYLHELYEQDRPVLNAWLQQFWQPGQVVETYLLLEWINKAIATGFAYQQREEPGVQTPAATINRNSGSCRDFAALFIESCHYLGLAARFVSGYVYSPTPVSGPGATHAWAEVYLPGTGWKGFDPTSGQVVGNDHIALAVGRHPESLPPVAGSFQSATPQSPVLSVAVEVAEIPA</sequence>
<dbReference type="InterPro" id="IPR013589">
    <property type="entry name" value="Bac_transglu_N"/>
</dbReference>
<evidence type="ECO:0000313" key="2">
    <source>
        <dbReference type="EMBL" id="PZN85060.1"/>
    </source>
</evidence>
<organism evidence="2 3">
    <name type="scientific">Candidatus Methylumidiphilus alinenensis</name>
    <dbReference type="NCBI Taxonomy" id="2202197"/>
    <lineage>
        <taxon>Bacteria</taxon>
        <taxon>Pseudomonadati</taxon>
        <taxon>Pseudomonadota</taxon>
        <taxon>Gammaproteobacteria</taxon>
        <taxon>Methylococcales</taxon>
        <taxon>Candidatus Methylumidiphilus</taxon>
    </lineage>
</organism>
<dbReference type="Gene3D" id="3.10.620.30">
    <property type="match status" value="1"/>
</dbReference>
<dbReference type="SMART" id="SM00460">
    <property type="entry name" value="TGc"/>
    <property type="match status" value="1"/>
</dbReference>
<reference evidence="2 3" key="1">
    <citation type="journal article" date="2018" name="Aquat. Microb. Ecol.">
        <title>Gammaproteobacterial methanotrophs dominate.</title>
        <authorList>
            <person name="Rissanen A.J."/>
            <person name="Saarenheimo J."/>
            <person name="Tiirola M."/>
            <person name="Peura S."/>
            <person name="Aalto S.L."/>
            <person name="Karvinen A."/>
            <person name="Nykanen H."/>
        </authorList>
    </citation>
    <scope>NUCLEOTIDE SEQUENCE [LARGE SCALE GENOMIC DNA]</scope>
    <source>
        <strain evidence="2">AMbin10</strain>
    </source>
</reference>
<dbReference type="SUPFAM" id="SSF54001">
    <property type="entry name" value="Cysteine proteinases"/>
    <property type="match status" value="1"/>
</dbReference>
<protein>
    <submittedName>
        <fullName evidence="2">Cysteine protease</fullName>
    </submittedName>
</protein>
<dbReference type="Pfam" id="PF01841">
    <property type="entry name" value="Transglut_core"/>
    <property type="match status" value="1"/>
</dbReference>
<comment type="caution">
    <text evidence="2">The sequence shown here is derived from an EMBL/GenBank/DDBJ whole genome shotgun (WGS) entry which is preliminary data.</text>
</comment>